<protein>
    <submittedName>
        <fullName evidence="1">Uncharacterized protein</fullName>
    </submittedName>
</protein>
<dbReference type="EMBL" id="JADCUA010000044">
    <property type="protein sequence ID" value="KAH9829009.1"/>
    <property type="molecule type" value="Genomic_DNA"/>
</dbReference>
<dbReference type="Proteomes" id="UP000814176">
    <property type="component" value="Unassembled WGS sequence"/>
</dbReference>
<proteinExistence type="predicted"/>
<reference evidence="1 2" key="1">
    <citation type="journal article" date="2021" name="Environ. Microbiol.">
        <title>Gene family expansions and transcriptome signatures uncover fungal adaptations to wood decay.</title>
        <authorList>
            <person name="Hage H."/>
            <person name="Miyauchi S."/>
            <person name="Viragh M."/>
            <person name="Drula E."/>
            <person name="Min B."/>
            <person name="Chaduli D."/>
            <person name="Navarro D."/>
            <person name="Favel A."/>
            <person name="Norest M."/>
            <person name="Lesage-Meessen L."/>
            <person name="Balint B."/>
            <person name="Merenyi Z."/>
            <person name="de Eugenio L."/>
            <person name="Morin E."/>
            <person name="Martinez A.T."/>
            <person name="Baldrian P."/>
            <person name="Stursova M."/>
            <person name="Martinez M.J."/>
            <person name="Novotny C."/>
            <person name="Magnuson J.K."/>
            <person name="Spatafora J.W."/>
            <person name="Maurice S."/>
            <person name="Pangilinan J."/>
            <person name="Andreopoulos W."/>
            <person name="LaButti K."/>
            <person name="Hundley H."/>
            <person name="Na H."/>
            <person name="Kuo A."/>
            <person name="Barry K."/>
            <person name="Lipzen A."/>
            <person name="Henrissat B."/>
            <person name="Riley R."/>
            <person name="Ahrendt S."/>
            <person name="Nagy L.G."/>
            <person name="Grigoriev I.V."/>
            <person name="Martin F."/>
            <person name="Rosso M.N."/>
        </authorList>
    </citation>
    <scope>NUCLEOTIDE SEQUENCE [LARGE SCALE GENOMIC DNA]</scope>
    <source>
        <strain evidence="1 2">CIRM-BRFM 1785</strain>
    </source>
</reference>
<comment type="caution">
    <text evidence="1">The sequence shown here is derived from an EMBL/GenBank/DDBJ whole genome shotgun (WGS) entry which is preliminary data.</text>
</comment>
<gene>
    <name evidence="1" type="ORF">C8Q71DRAFT_728332</name>
</gene>
<organism evidence="1 2">
    <name type="scientific">Rhodofomes roseus</name>
    <dbReference type="NCBI Taxonomy" id="34475"/>
    <lineage>
        <taxon>Eukaryota</taxon>
        <taxon>Fungi</taxon>
        <taxon>Dikarya</taxon>
        <taxon>Basidiomycota</taxon>
        <taxon>Agaricomycotina</taxon>
        <taxon>Agaricomycetes</taxon>
        <taxon>Polyporales</taxon>
        <taxon>Rhodofomes</taxon>
    </lineage>
</organism>
<dbReference type="RefSeq" id="XP_047772541.1">
    <property type="nucleotide sequence ID" value="XM_047921948.1"/>
</dbReference>
<evidence type="ECO:0000313" key="1">
    <source>
        <dbReference type="EMBL" id="KAH9829009.1"/>
    </source>
</evidence>
<sequence length="334" mass="36763">MVSGSGKSSRAQWECSKHAAACSVVARRTRQVASQSSHKPHKATAVQEVLQERDEARQETVATRKNARQSVHAADTAVWKAHRDKYNTTCSRDHLQAKLAERCINTGATSSSTVPAHAASAISQSLHALPVAPGSPIASLTPKQCERVAGSGVQQTNYNAEKMFAANDTSKSSFVRRHLSGSPGDLTYLWRLGQKPDSSRLGKKWATLMVAKEHRVQKKNVLIDGITPILDPEYWWNVDKCSITIEKDIKPQLYWHKRANPSAKIAVTGKKDVLLTTLLSAIDTYNEAHLTLPSVSDITDAPIPSLVLTSDDLSMYHNKSDSDCEYEEEELLHS</sequence>
<name>A0ABQ8JXS2_9APHY</name>
<keyword evidence="2" id="KW-1185">Reference proteome</keyword>
<dbReference type="GeneID" id="72002680"/>
<evidence type="ECO:0000313" key="2">
    <source>
        <dbReference type="Proteomes" id="UP000814176"/>
    </source>
</evidence>
<accession>A0ABQ8JXS2</accession>